<name>A0A438IBM3_VITVI</name>
<dbReference type="PANTHER" id="PTHR42648">
    <property type="entry name" value="TRANSPOSASE, PUTATIVE-RELATED"/>
    <property type="match status" value="1"/>
</dbReference>
<proteinExistence type="predicted"/>
<dbReference type="PROSITE" id="PS50994">
    <property type="entry name" value="INTEGRASE"/>
    <property type="match status" value="1"/>
</dbReference>
<dbReference type="GO" id="GO:0003676">
    <property type="term" value="F:nucleic acid binding"/>
    <property type="evidence" value="ECO:0007669"/>
    <property type="project" value="InterPro"/>
</dbReference>
<accession>A0A438IBM3</accession>
<dbReference type="EMBL" id="QGNW01000125">
    <property type="protein sequence ID" value="RVW94057.1"/>
    <property type="molecule type" value="Genomic_DNA"/>
</dbReference>
<dbReference type="InterPro" id="IPR001584">
    <property type="entry name" value="Integrase_cat-core"/>
</dbReference>
<dbReference type="InterPro" id="IPR012337">
    <property type="entry name" value="RNaseH-like_sf"/>
</dbReference>
<sequence>MVHISYNTWWIDSGTTIHVANTMQGFLNQRKPTESECSIYSGNRISSHVEACEALDAFKIYNAEVEKQLGKQIKIVKSDRVGEYYGRYTEKGQLSGPFARFLQEHGIVAQYTMPCSPSQNGVAER</sequence>
<comment type="caution">
    <text evidence="2">The sequence shown here is derived from an EMBL/GenBank/DDBJ whole genome shotgun (WGS) entry which is preliminary data.</text>
</comment>
<dbReference type="InterPro" id="IPR036397">
    <property type="entry name" value="RNaseH_sf"/>
</dbReference>
<dbReference type="SUPFAM" id="SSF53098">
    <property type="entry name" value="Ribonuclease H-like"/>
    <property type="match status" value="1"/>
</dbReference>
<feature type="domain" description="Integrase catalytic" evidence="1">
    <location>
        <begin position="1"/>
        <end position="125"/>
    </location>
</feature>
<organism evidence="2 3">
    <name type="scientific">Vitis vinifera</name>
    <name type="common">Grape</name>
    <dbReference type="NCBI Taxonomy" id="29760"/>
    <lineage>
        <taxon>Eukaryota</taxon>
        <taxon>Viridiplantae</taxon>
        <taxon>Streptophyta</taxon>
        <taxon>Embryophyta</taxon>
        <taxon>Tracheophyta</taxon>
        <taxon>Spermatophyta</taxon>
        <taxon>Magnoliopsida</taxon>
        <taxon>eudicotyledons</taxon>
        <taxon>Gunneridae</taxon>
        <taxon>Pentapetalae</taxon>
        <taxon>rosids</taxon>
        <taxon>Vitales</taxon>
        <taxon>Vitaceae</taxon>
        <taxon>Viteae</taxon>
        <taxon>Vitis</taxon>
    </lineage>
</organism>
<reference evidence="2 3" key="1">
    <citation type="journal article" date="2018" name="PLoS Genet.">
        <title>Population sequencing reveals clonal diversity and ancestral inbreeding in the grapevine cultivar Chardonnay.</title>
        <authorList>
            <person name="Roach M.J."/>
            <person name="Johnson D.L."/>
            <person name="Bohlmann J."/>
            <person name="van Vuuren H.J."/>
            <person name="Jones S.J."/>
            <person name="Pretorius I.S."/>
            <person name="Schmidt S.A."/>
            <person name="Borneman A.R."/>
        </authorList>
    </citation>
    <scope>NUCLEOTIDE SEQUENCE [LARGE SCALE GENOMIC DNA]</scope>
    <source>
        <strain evidence="3">cv. Chardonnay</strain>
        <tissue evidence="2">Leaf</tissue>
    </source>
</reference>
<dbReference type="Proteomes" id="UP000288805">
    <property type="component" value="Unassembled WGS sequence"/>
</dbReference>
<dbReference type="Gene3D" id="3.30.420.10">
    <property type="entry name" value="Ribonuclease H-like superfamily/Ribonuclease H"/>
    <property type="match status" value="1"/>
</dbReference>
<evidence type="ECO:0000313" key="3">
    <source>
        <dbReference type="Proteomes" id="UP000288805"/>
    </source>
</evidence>
<dbReference type="InterPro" id="IPR039537">
    <property type="entry name" value="Retrotran_Ty1/copia-like"/>
</dbReference>
<evidence type="ECO:0000313" key="2">
    <source>
        <dbReference type="EMBL" id="RVW94057.1"/>
    </source>
</evidence>
<dbReference type="PANTHER" id="PTHR42648:SF28">
    <property type="entry name" value="TRANSPOSON-ENCODED PROTEIN WITH RIBONUCLEASE H-LIKE AND RETROVIRUS ZINC FINGER-LIKE DOMAINS"/>
    <property type="match status" value="1"/>
</dbReference>
<dbReference type="AlphaFoldDB" id="A0A438IBM3"/>
<evidence type="ECO:0000259" key="1">
    <source>
        <dbReference type="PROSITE" id="PS50994"/>
    </source>
</evidence>
<dbReference type="GO" id="GO:0015074">
    <property type="term" value="P:DNA integration"/>
    <property type="evidence" value="ECO:0007669"/>
    <property type="project" value="InterPro"/>
</dbReference>
<protein>
    <recommendedName>
        <fullName evidence="1">Integrase catalytic domain-containing protein</fullName>
    </recommendedName>
</protein>
<gene>
    <name evidence="2" type="ORF">CK203_034004</name>
</gene>